<accession>A0A6L6L3W9</accession>
<organism evidence="1 2">
    <name type="scientific">Roseburia intestinalis</name>
    <dbReference type="NCBI Taxonomy" id="166486"/>
    <lineage>
        <taxon>Bacteria</taxon>
        <taxon>Bacillati</taxon>
        <taxon>Bacillota</taxon>
        <taxon>Clostridia</taxon>
        <taxon>Lachnospirales</taxon>
        <taxon>Lachnospiraceae</taxon>
        <taxon>Roseburia</taxon>
    </lineage>
</organism>
<evidence type="ECO:0000313" key="2">
    <source>
        <dbReference type="Proteomes" id="UP000478483"/>
    </source>
</evidence>
<dbReference type="Pfam" id="PF14198">
    <property type="entry name" value="TnpV"/>
    <property type="match status" value="1"/>
</dbReference>
<dbReference type="EMBL" id="WNAJ01000007">
    <property type="protein sequence ID" value="MTR85003.1"/>
    <property type="molecule type" value="Genomic_DNA"/>
</dbReference>
<protein>
    <submittedName>
        <fullName evidence="1">TnpV protein</fullName>
    </submittedName>
</protein>
<name>A0A6L6L3W9_9FIRM</name>
<comment type="caution">
    <text evidence="1">The sequence shown here is derived from an EMBL/GenBank/DDBJ whole genome shotgun (WGS) entry which is preliminary data.</text>
</comment>
<dbReference type="InterPro" id="IPR026989">
    <property type="entry name" value="TnpV"/>
</dbReference>
<gene>
    <name evidence="1" type="ORF">GMD50_07995</name>
</gene>
<reference evidence="1 2" key="1">
    <citation type="journal article" date="2019" name="Nat. Med.">
        <title>A library of human gut bacterial isolates paired with longitudinal multiomics data enables mechanistic microbiome research.</title>
        <authorList>
            <person name="Poyet M."/>
            <person name="Groussin M."/>
            <person name="Gibbons S.M."/>
            <person name="Avila-Pacheco J."/>
            <person name="Jiang X."/>
            <person name="Kearney S.M."/>
            <person name="Perrotta A.R."/>
            <person name="Berdy B."/>
            <person name="Zhao S."/>
            <person name="Lieberman T.D."/>
            <person name="Swanson P.K."/>
            <person name="Smith M."/>
            <person name="Roesemann S."/>
            <person name="Alexander J.E."/>
            <person name="Rich S.A."/>
            <person name="Livny J."/>
            <person name="Vlamakis H."/>
            <person name="Clish C."/>
            <person name="Bullock K."/>
            <person name="Deik A."/>
            <person name="Scott J."/>
            <person name="Pierce K.A."/>
            <person name="Xavier R.J."/>
            <person name="Alm E.J."/>
        </authorList>
    </citation>
    <scope>NUCLEOTIDE SEQUENCE [LARGE SCALE GENOMIC DNA]</scope>
    <source>
        <strain evidence="1 2">BIOML-A1</strain>
    </source>
</reference>
<sequence>MNELTYTMQGDYNLPDLTMPEQPEVTLGRYAQMRRKFLKEHHKIQYYNLLTSCTLTQHLAETEQTALRLEETLIKQMAAQEGLTESLKAADMMKWVQGMNNLRNRVQEIVKAEVIFA</sequence>
<evidence type="ECO:0000313" key="1">
    <source>
        <dbReference type="EMBL" id="MTR85003.1"/>
    </source>
</evidence>
<proteinExistence type="predicted"/>
<dbReference type="Proteomes" id="UP000478483">
    <property type="component" value="Unassembled WGS sequence"/>
</dbReference>
<dbReference type="AlphaFoldDB" id="A0A6L6L3W9"/>